<evidence type="ECO:0000256" key="1">
    <source>
        <dbReference type="ARBA" id="ARBA00023295"/>
    </source>
</evidence>
<feature type="domain" description="LysM" evidence="2">
    <location>
        <begin position="59"/>
        <end position="103"/>
    </location>
</feature>
<dbReference type="SUPFAM" id="SSF54106">
    <property type="entry name" value="LysM domain"/>
    <property type="match status" value="1"/>
</dbReference>
<feature type="domain" description="Chitinase II/V-like catalytic" evidence="3">
    <location>
        <begin position="129"/>
        <end position="414"/>
    </location>
</feature>
<keyword evidence="4" id="KW-0378">Hydrolase</keyword>
<dbReference type="EMBL" id="JAPMLT010000004">
    <property type="protein sequence ID" value="MCX7570464.1"/>
    <property type="molecule type" value="Genomic_DNA"/>
</dbReference>
<feature type="domain" description="LysM" evidence="2">
    <location>
        <begin position="7"/>
        <end position="50"/>
    </location>
</feature>
<organism evidence="4 5">
    <name type="scientific">Tumebacillus lacus</name>
    <dbReference type="NCBI Taxonomy" id="2995335"/>
    <lineage>
        <taxon>Bacteria</taxon>
        <taxon>Bacillati</taxon>
        <taxon>Bacillota</taxon>
        <taxon>Bacilli</taxon>
        <taxon>Bacillales</taxon>
        <taxon>Alicyclobacillaceae</taxon>
        <taxon>Tumebacillus</taxon>
    </lineage>
</organism>
<keyword evidence="1" id="KW-0326">Glycosidase</keyword>
<accession>A0ABT3X0P0</accession>
<dbReference type="CDD" id="cd00118">
    <property type="entry name" value="LysM"/>
    <property type="match status" value="1"/>
</dbReference>
<evidence type="ECO:0000313" key="5">
    <source>
        <dbReference type="Proteomes" id="UP001208017"/>
    </source>
</evidence>
<dbReference type="GO" id="GO:0016787">
    <property type="term" value="F:hydrolase activity"/>
    <property type="evidence" value="ECO:0007669"/>
    <property type="project" value="UniProtKB-KW"/>
</dbReference>
<proteinExistence type="predicted"/>
<dbReference type="InterPro" id="IPR017853">
    <property type="entry name" value="GH"/>
</dbReference>
<comment type="caution">
    <text evidence="4">The sequence shown here is derived from an EMBL/GenBank/DDBJ whole genome shotgun (WGS) entry which is preliminary data.</text>
</comment>
<gene>
    <name evidence="4" type="ORF">OS242_10875</name>
</gene>
<name>A0ABT3X0P0_9BACL</name>
<dbReference type="Gene3D" id="3.20.20.80">
    <property type="entry name" value="Glycosidases"/>
    <property type="match status" value="1"/>
</dbReference>
<dbReference type="Pfam" id="PF01476">
    <property type="entry name" value="LysM"/>
    <property type="match status" value="2"/>
</dbReference>
<dbReference type="InterPro" id="IPR018392">
    <property type="entry name" value="LysM"/>
</dbReference>
<protein>
    <submittedName>
        <fullName evidence="4">Glycosyl hydrolase family 18 protein</fullName>
    </submittedName>
</protein>
<dbReference type="InterPro" id="IPR036779">
    <property type="entry name" value="LysM_dom_sf"/>
</dbReference>
<dbReference type="InterPro" id="IPR011583">
    <property type="entry name" value="Chitinase_II/V-like_cat"/>
</dbReference>
<dbReference type="Proteomes" id="UP001208017">
    <property type="component" value="Unassembled WGS sequence"/>
</dbReference>
<dbReference type="Gene3D" id="3.10.350.10">
    <property type="entry name" value="LysM domain"/>
    <property type="match status" value="2"/>
</dbReference>
<dbReference type="InterPro" id="IPR029070">
    <property type="entry name" value="Chitinase_insertion_sf"/>
</dbReference>
<evidence type="ECO:0000313" key="4">
    <source>
        <dbReference type="EMBL" id="MCX7570464.1"/>
    </source>
</evidence>
<dbReference type="InterPro" id="IPR001223">
    <property type="entry name" value="Glyco_hydro18_cat"/>
</dbReference>
<dbReference type="Pfam" id="PF00704">
    <property type="entry name" value="Glyco_hydro_18"/>
    <property type="match status" value="1"/>
</dbReference>
<dbReference type="Gene3D" id="3.10.50.10">
    <property type="match status" value="1"/>
</dbReference>
<sequence length="431" mass="47990">MSQVMYVHVVKRGENLLQIGRGVGVSAEELIGINGITDEDLVPGLSLLVPTKVPTALHTYTVRASETLRGVANRHRVPERMVIDANLPLPVDGLPVGRVLTLPVPMNKRGAIEVNMRLEVQGEPEEVDTVEEAGACLSSVSLCAAVVEGDGELREPFFERGRLGEAIKGADLGRLLLIAPSDPQAAERVVAHGPTRRAFFAELRPLIGHDGYRGVHLEFTALPPKLRFLFTGFVRELHTRLRQWRGELYVSVPPMTESDEDHPRTGAYDLEMIGQYADRVVWNADEAYGRWDSPPTSLAPLHLIRRTLTFAQGRVAAGKLLLGLPFYGYDWEVPYEPDLSPSLVLQVPPVPEEVTERPGLIHWDDRALSPMFQYRDETGKKREVWYEDVRSLAAKLHLVREYGLAGISCHVQGIAPVAIWQMLSESFSVRR</sequence>
<reference evidence="4 5" key="1">
    <citation type="submission" date="2022-11" db="EMBL/GenBank/DDBJ databases">
        <title>Study of microbial diversity in lake waters.</title>
        <authorList>
            <person name="Zhang J."/>
        </authorList>
    </citation>
    <scope>NUCLEOTIDE SEQUENCE [LARGE SCALE GENOMIC DNA]</scope>
    <source>
        <strain evidence="4 5">DT12</strain>
    </source>
</reference>
<dbReference type="PANTHER" id="PTHR46066">
    <property type="entry name" value="CHITINASE DOMAIN-CONTAINING PROTEIN 1 FAMILY MEMBER"/>
    <property type="match status" value="1"/>
</dbReference>
<dbReference type="PANTHER" id="PTHR46066:SF2">
    <property type="entry name" value="CHITINASE DOMAIN-CONTAINING PROTEIN 1"/>
    <property type="match status" value="1"/>
</dbReference>
<evidence type="ECO:0000259" key="3">
    <source>
        <dbReference type="SMART" id="SM00636"/>
    </source>
</evidence>
<keyword evidence="5" id="KW-1185">Reference proteome</keyword>
<dbReference type="SMART" id="SM00636">
    <property type="entry name" value="Glyco_18"/>
    <property type="match status" value="1"/>
</dbReference>
<dbReference type="SUPFAM" id="SSF51445">
    <property type="entry name" value="(Trans)glycosidases"/>
    <property type="match status" value="1"/>
</dbReference>
<evidence type="ECO:0000259" key="2">
    <source>
        <dbReference type="SMART" id="SM00257"/>
    </source>
</evidence>
<dbReference type="SMART" id="SM00257">
    <property type="entry name" value="LysM"/>
    <property type="match status" value="2"/>
</dbReference>